<keyword evidence="2" id="KW-1185">Reference proteome</keyword>
<sequence>MSRLSRLLTLMEPKKPSFIHQVGVIDHELQKAIFNDSERKLLRKVIGSKNKTSGNSKNKAWGRYIQRNTSPHLIHGFSNSYQDPSTLVPANVKRIPYKHFSSSYVKMRAVLELMSTTGLCLFATVGDQQDIEYQQQIIERQIQDFEPKGVQVMTIKPILAQACLWYLSNSNTKSTSLNLDDFWIKGTSGSDDPLSNRLKQLSRNKEHNGQLVCYFFKFDSNSASNLEHLFRASNQISNYLGCHITPQVIKDSQHLEKSFNNINNPSALASENDQHSYDLAKVLQVLASSGMVKSTVGPGGGILLMP</sequence>
<proteinExistence type="predicted"/>
<gene>
    <name evidence="1" type="ORF">BN980_GECA12s01044g</name>
</gene>
<evidence type="ECO:0000313" key="2">
    <source>
        <dbReference type="Proteomes" id="UP000242525"/>
    </source>
</evidence>
<organism evidence="1 2">
    <name type="scientific">Geotrichum candidum</name>
    <name type="common">Oospora lactis</name>
    <name type="synonym">Dipodascus geotrichum</name>
    <dbReference type="NCBI Taxonomy" id="1173061"/>
    <lineage>
        <taxon>Eukaryota</taxon>
        <taxon>Fungi</taxon>
        <taxon>Dikarya</taxon>
        <taxon>Ascomycota</taxon>
        <taxon>Saccharomycotina</taxon>
        <taxon>Dipodascomycetes</taxon>
        <taxon>Dipodascales</taxon>
        <taxon>Dipodascaceae</taxon>
        <taxon>Geotrichum</taxon>
    </lineage>
</organism>
<dbReference type="Proteomes" id="UP000242525">
    <property type="component" value="Unassembled WGS sequence"/>
</dbReference>
<comment type="caution">
    <text evidence="1">The sequence shown here is derived from an EMBL/GenBank/DDBJ whole genome shotgun (WGS) entry which is preliminary data.</text>
</comment>
<evidence type="ECO:0000313" key="1">
    <source>
        <dbReference type="EMBL" id="CDO55697.1"/>
    </source>
</evidence>
<accession>A0A0J9XEJ2</accession>
<name>A0A0J9XEJ2_GEOCN</name>
<protein>
    <submittedName>
        <fullName evidence="1">Uncharacterized protein</fullName>
    </submittedName>
</protein>
<dbReference type="EMBL" id="CCBN010000012">
    <property type="protein sequence ID" value="CDO55697.1"/>
    <property type="molecule type" value="Genomic_DNA"/>
</dbReference>
<dbReference type="AlphaFoldDB" id="A0A0J9XEJ2"/>
<reference evidence="1" key="1">
    <citation type="submission" date="2014-03" db="EMBL/GenBank/DDBJ databases">
        <authorList>
            <person name="Casaregola S."/>
        </authorList>
    </citation>
    <scope>NUCLEOTIDE SEQUENCE [LARGE SCALE GENOMIC DNA]</scope>
    <source>
        <strain evidence="1">CLIB 918</strain>
    </source>
</reference>